<feature type="domain" description="Phosphoribosyltransferase" evidence="1">
    <location>
        <begin position="56"/>
        <end position="165"/>
    </location>
</feature>
<evidence type="ECO:0000313" key="3">
    <source>
        <dbReference type="Proteomes" id="UP000886841"/>
    </source>
</evidence>
<evidence type="ECO:0000313" key="2">
    <source>
        <dbReference type="EMBL" id="HIR92592.1"/>
    </source>
</evidence>
<dbReference type="EC" id="2.4.2.7" evidence="2"/>
<dbReference type="Gene3D" id="3.40.50.2020">
    <property type="match status" value="1"/>
</dbReference>
<name>A0A9D1JFV3_9FIRM</name>
<dbReference type="PANTHER" id="PTHR43218">
    <property type="entry name" value="PHOSPHORIBOSYLTRANSFERASE-RELATED"/>
    <property type="match status" value="1"/>
</dbReference>
<dbReference type="Pfam" id="PF00156">
    <property type="entry name" value="Pribosyltran"/>
    <property type="match status" value="1"/>
</dbReference>
<evidence type="ECO:0000259" key="1">
    <source>
        <dbReference type="Pfam" id="PF00156"/>
    </source>
</evidence>
<proteinExistence type="predicted"/>
<reference evidence="2" key="1">
    <citation type="submission" date="2020-10" db="EMBL/GenBank/DDBJ databases">
        <authorList>
            <person name="Gilroy R."/>
        </authorList>
    </citation>
    <scope>NUCLEOTIDE SEQUENCE</scope>
    <source>
        <strain evidence="2">ChiSxjej1B13-7041</strain>
    </source>
</reference>
<dbReference type="EMBL" id="DVHU01000036">
    <property type="protein sequence ID" value="HIR92592.1"/>
    <property type="molecule type" value="Genomic_DNA"/>
</dbReference>
<dbReference type="GO" id="GO:0003999">
    <property type="term" value="F:adenine phosphoribosyltransferase activity"/>
    <property type="evidence" value="ECO:0007669"/>
    <property type="project" value="UniProtKB-EC"/>
</dbReference>
<dbReference type="PANTHER" id="PTHR43218:SF1">
    <property type="entry name" value="PHOSPHORIBOSYLTRANSFERASE"/>
    <property type="match status" value="1"/>
</dbReference>
<dbReference type="CDD" id="cd06223">
    <property type="entry name" value="PRTases_typeI"/>
    <property type="match status" value="1"/>
</dbReference>
<dbReference type="NCBIfam" id="NF005592">
    <property type="entry name" value="PRK07322.1"/>
    <property type="match status" value="1"/>
</dbReference>
<dbReference type="InterPro" id="IPR029057">
    <property type="entry name" value="PRTase-like"/>
</dbReference>
<dbReference type="Proteomes" id="UP000886841">
    <property type="component" value="Unassembled WGS sequence"/>
</dbReference>
<keyword evidence="2" id="KW-0808">Transferase</keyword>
<gene>
    <name evidence="2" type="ORF">IAB98_04135</name>
</gene>
<dbReference type="AlphaFoldDB" id="A0A9D1JFV3"/>
<sequence>MRYQPPYFDFEICGVKRKLPFVKIKEDLALASFCIVSDTELVQAVAPHLVAKLPEVDVLLTAEAKGIILTYEMSRLMGMKDFVVARKHKKPYMQNVLEANVFSITTQAKQTLYLDGCDVEKLRGKRVAIVDDVIATGESLTALETLAELAQANIVTRAAVLAELDSVYRDDIVYLKEHYVFTPNEDGTFTPIECETKKRLRESGSL</sequence>
<accession>A0A9D1JFV3</accession>
<reference evidence="2" key="2">
    <citation type="journal article" date="2021" name="PeerJ">
        <title>Extensive microbial diversity within the chicken gut microbiome revealed by metagenomics and culture.</title>
        <authorList>
            <person name="Gilroy R."/>
            <person name="Ravi A."/>
            <person name="Getino M."/>
            <person name="Pursley I."/>
            <person name="Horton D.L."/>
            <person name="Alikhan N.F."/>
            <person name="Baker D."/>
            <person name="Gharbi K."/>
            <person name="Hall N."/>
            <person name="Watson M."/>
            <person name="Adriaenssens E.M."/>
            <person name="Foster-Nyarko E."/>
            <person name="Jarju S."/>
            <person name="Secka A."/>
            <person name="Antonio M."/>
            <person name="Oren A."/>
            <person name="Chaudhuri R.R."/>
            <person name="La Ragione R."/>
            <person name="Hildebrand F."/>
            <person name="Pallen M.J."/>
        </authorList>
    </citation>
    <scope>NUCLEOTIDE SEQUENCE</scope>
    <source>
        <strain evidence="2">ChiSxjej1B13-7041</strain>
    </source>
</reference>
<protein>
    <submittedName>
        <fullName evidence="2">Adenine phosphoribosyltransferase</fullName>
        <ecNumber evidence="2">2.4.2.7</ecNumber>
    </submittedName>
</protein>
<dbReference type="SUPFAM" id="SSF53271">
    <property type="entry name" value="PRTase-like"/>
    <property type="match status" value="1"/>
</dbReference>
<keyword evidence="2" id="KW-0328">Glycosyltransferase</keyword>
<comment type="caution">
    <text evidence="2">The sequence shown here is derived from an EMBL/GenBank/DDBJ whole genome shotgun (WGS) entry which is preliminary data.</text>
</comment>
<dbReference type="InterPro" id="IPR000836">
    <property type="entry name" value="PRTase_dom"/>
</dbReference>
<organism evidence="2 3">
    <name type="scientific">Candidatus Egerieimonas intestinavium</name>
    <dbReference type="NCBI Taxonomy" id="2840777"/>
    <lineage>
        <taxon>Bacteria</taxon>
        <taxon>Bacillati</taxon>
        <taxon>Bacillota</taxon>
        <taxon>Clostridia</taxon>
        <taxon>Lachnospirales</taxon>
        <taxon>Lachnospiraceae</taxon>
        <taxon>Lachnospiraceae incertae sedis</taxon>
        <taxon>Candidatus Egerieimonas</taxon>
    </lineage>
</organism>